<reference evidence="2 3" key="1">
    <citation type="submission" date="2018-10" db="EMBL/GenBank/DDBJ databases">
        <title>Genome assembly for a Yunnan-Guizhou Plateau 3E fish, Anabarilius grahami (Regan), and its evolutionary and genetic applications.</title>
        <authorList>
            <person name="Jiang W."/>
        </authorList>
    </citation>
    <scope>NUCLEOTIDE SEQUENCE [LARGE SCALE GENOMIC DNA]</scope>
    <source>
        <strain evidence="2">AG-KIZ</strain>
        <tissue evidence="2">Muscle</tissue>
    </source>
</reference>
<sequence length="222" mass="25929">MKTATLLCLCFLTFSYSLTASSVEDVYEYLWENNKDIADTTLGTDFLIQMQSGTLQAERYVSFTLQDINYLLKVTNMLKKMSAKVTQPDDLRVFMNDTYSVYKNFADLMLKQYFFKSAPPIQQTPAMRKYLSFYGSLEKEDPVYFAVGLLPCARLWVWLANNLSTPPTNAYYTWKKDNMDGHPEEDYRDLLNKYLNTTDKKAKANTIFRTQMQNEHDFFFSS</sequence>
<evidence type="ECO:0000313" key="2">
    <source>
        <dbReference type="EMBL" id="ROI29856.1"/>
    </source>
</evidence>
<name>A0A3N0XI01_ANAGA</name>
<dbReference type="PANTHER" id="PTHR43198">
    <property type="entry name" value="BIFUNCTIONAL TH2 PROTEIN"/>
    <property type="match status" value="1"/>
</dbReference>
<dbReference type="InterPro" id="IPR050967">
    <property type="entry name" value="Thiamine_Salvage_TenA"/>
</dbReference>
<dbReference type="PANTHER" id="PTHR43198:SF2">
    <property type="entry name" value="SI:CH1073-67J19.1-RELATED"/>
    <property type="match status" value="1"/>
</dbReference>
<accession>A0A3N0XI01</accession>
<keyword evidence="3" id="KW-1185">Reference proteome</keyword>
<organism evidence="2 3">
    <name type="scientific">Anabarilius grahami</name>
    <name type="common">Kanglang fish</name>
    <name type="synonym">Barilius grahami</name>
    <dbReference type="NCBI Taxonomy" id="495550"/>
    <lineage>
        <taxon>Eukaryota</taxon>
        <taxon>Metazoa</taxon>
        <taxon>Chordata</taxon>
        <taxon>Craniata</taxon>
        <taxon>Vertebrata</taxon>
        <taxon>Euteleostomi</taxon>
        <taxon>Actinopterygii</taxon>
        <taxon>Neopterygii</taxon>
        <taxon>Teleostei</taxon>
        <taxon>Ostariophysi</taxon>
        <taxon>Cypriniformes</taxon>
        <taxon>Xenocyprididae</taxon>
        <taxon>Xenocypridinae</taxon>
        <taxon>Xenocypridinae incertae sedis</taxon>
        <taxon>Anabarilius</taxon>
    </lineage>
</organism>
<feature type="chain" id="PRO_5017954194" evidence="1">
    <location>
        <begin position="21"/>
        <end position="222"/>
    </location>
</feature>
<protein>
    <submittedName>
        <fullName evidence="2">Uncharacterized protein</fullName>
    </submittedName>
</protein>
<keyword evidence="1" id="KW-0732">Signal</keyword>
<dbReference type="GO" id="GO:0005829">
    <property type="term" value="C:cytosol"/>
    <property type="evidence" value="ECO:0007669"/>
    <property type="project" value="TreeGrafter"/>
</dbReference>
<gene>
    <name evidence="2" type="ORF">DPX16_3678</name>
</gene>
<dbReference type="Gene3D" id="1.20.910.10">
    <property type="entry name" value="Heme oxygenase-like"/>
    <property type="match status" value="1"/>
</dbReference>
<dbReference type="Proteomes" id="UP000281406">
    <property type="component" value="Unassembled WGS sequence"/>
</dbReference>
<comment type="caution">
    <text evidence="2">The sequence shown here is derived from an EMBL/GenBank/DDBJ whole genome shotgun (WGS) entry which is preliminary data.</text>
</comment>
<dbReference type="AlphaFoldDB" id="A0A3N0XI01"/>
<evidence type="ECO:0000313" key="3">
    <source>
        <dbReference type="Proteomes" id="UP000281406"/>
    </source>
</evidence>
<feature type="signal peptide" evidence="1">
    <location>
        <begin position="1"/>
        <end position="20"/>
    </location>
</feature>
<proteinExistence type="predicted"/>
<dbReference type="SUPFAM" id="SSF48613">
    <property type="entry name" value="Heme oxygenase-like"/>
    <property type="match status" value="1"/>
</dbReference>
<evidence type="ECO:0000256" key="1">
    <source>
        <dbReference type="SAM" id="SignalP"/>
    </source>
</evidence>
<dbReference type="OrthoDB" id="6051518at2759"/>
<dbReference type="InterPro" id="IPR016084">
    <property type="entry name" value="Haem_Oase-like_multi-hlx"/>
</dbReference>
<dbReference type="EMBL" id="RJVU01072867">
    <property type="protein sequence ID" value="ROI29856.1"/>
    <property type="molecule type" value="Genomic_DNA"/>
</dbReference>